<sequence length="465" mass="49010">MSLPDHYSAAETGLLDQLSTLRWNRFHTMLVLLFGLGWALDAFEVTLIGNVLGALRAHFHLGSNAMSFILAAWFAGLMIGASGFGVLSDRYGRRRIFLASLVLYGAATLATAFAPNLAALLLLRLIAGIGVGAEYSAINAAIAELVPSRSRGRAAAIVLNFWPVGSLVAALLSWLVLSALPPDIGWRVVFALGGVIALSAAWFRRYLPESPRWLIEAGRSSEARVIISGIASGLTSHPKPAAARAIQRVRRETGSFLLLLRHYPGRLALGAALDFAEASGYYGLFAFLPIVVLPALHLPPAQLPLFYLAGSVGALVGGLAAAALLDQLGRGWTVGGFYLATAFGLVAFSSFTRMGAGPIMIGFALVNMLATGSWIAAYPTFSELFPTALRATGIGGSVAVGRIGAALSPFLVGYVGARSMPAALIMLAGFWAMGAVAILIWRMRGGVEARGMALERISPEFIANV</sequence>
<feature type="transmembrane region" description="Helical" evidence="7">
    <location>
        <begin position="154"/>
        <end position="178"/>
    </location>
</feature>
<comment type="subcellular location">
    <subcellularLocation>
        <location evidence="1">Membrane</location>
        <topology evidence="1">Multi-pass membrane protein</topology>
    </subcellularLocation>
</comment>
<dbReference type="PANTHER" id="PTHR23511:SF34">
    <property type="entry name" value="SYNAPTIC VESICLE GLYCOPROTEIN 2"/>
    <property type="match status" value="1"/>
</dbReference>
<keyword evidence="4 7" id="KW-0812">Transmembrane</keyword>
<feature type="transmembrane region" description="Helical" evidence="7">
    <location>
        <begin position="121"/>
        <end position="142"/>
    </location>
</feature>
<keyword evidence="6 7" id="KW-0472">Membrane</keyword>
<dbReference type="SUPFAM" id="SSF103473">
    <property type="entry name" value="MFS general substrate transporter"/>
    <property type="match status" value="1"/>
</dbReference>
<comment type="similarity">
    <text evidence="2">Belongs to the major facilitator superfamily. Sugar transporter (TC 2.A.1.1) family.</text>
</comment>
<feature type="transmembrane region" description="Helical" evidence="7">
    <location>
        <begin position="422"/>
        <end position="441"/>
    </location>
</feature>
<protein>
    <submittedName>
        <fullName evidence="9">Sugar transporter</fullName>
    </submittedName>
</protein>
<dbReference type="Proteomes" id="UP001156641">
    <property type="component" value="Unassembled WGS sequence"/>
</dbReference>
<feature type="transmembrane region" description="Helical" evidence="7">
    <location>
        <begin position="281"/>
        <end position="299"/>
    </location>
</feature>
<dbReference type="InterPro" id="IPR005828">
    <property type="entry name" value="MFS_sugar_transport-like"/>
</dbReference>
<name>A0ABQ6A9Y6_9PROT</name>
<accession>A0ABQ6A9Y6</accession>
<comment type="caution">
    <text evidence="9">The sequence shown here is derived from an EMBL/GenBank/DDBJ whole genome shotgun (WGS) entry which is preliminary data.</text>
</comment>
<dbReference type="Pfam" id="PF00083">
    <property type="entry name" value="Sugar_tr"/>
    <property type="match status" value="1"/>
</dbReference>
<feature type="transmembrane region" description="Helical" evidence="7">
    <location>
        <begin position="96"/>
        <end position="115"/>
    </location>
</feature>
<feature type="transmembrane region" description="Helical" evidence="7">
    <location>
        <begin position="184"/>
        <end position="203"/>
    </location>
</feature>
<evidence type="ECO:0000256" key="1">
    <source>
        <dbReference type="ARBA" id="ARBA00004141"/>
    </source>
</evidence>
<keyword evidence="9" id="KW-0762">Sugar transport</keyword>
<evidence type="ECO:0000259" key="8">
    <source>
        <dbReference type="PROSITE" id="PS50850"/>
    </source>
</evidence>
<feature type="transmembrane region" description="Helical" evidence="7">
    <location>
        <begin position="357"/>
        <end position="381"/>
    </location>
</feature>
<organism evidence="9 10">
    <name type="scientific">Acidocella aquatica</name>
    <dbReference type="NCBI Taxonomy" id="1922313"/>
    <lineage>
        <taxon>Bacteria</taxon>
        <taxon>Pseudomonadati</taxon>
        <taxon>Pseudomonadota</taxon>
        <taxon>Alphaproteobacteria</taxon>
        <taxon>Acetobacterales</taxon>
        <taxon>Acidocellaceae</taxon>
        <taxon>Acidocella</taxon>
    </lineage>
</organism>
<keyword evidence="10" id="KW-1185">Reference proteome</keyword>
<feature type="transmembrane region" description="Helical" evidence="7">
    <location>
        <begin position="305"/>
        <end position="325"/>
    </location>
</feature>
<dbReference type="Gene3D" id="1.20.1250.20">
    <property type="entry name" value="MFS general substrate transporter like domains"/>
    <property type="match status" value="1"/>
</dbReference>
<evidence type="ECO:0000256" key="7">
    <source>
        <dbReference type="SAM" id="Phobius"/>
    </source>
</evidence>
<dbReference type="PROSITE" id="PS50850">
    <property type="entry name" value="MFS"/>
    <property type="match status" value="1"/>
</dbReference>
<evidence type="ECO:0000256" key="5">
    <source>
        <dbReference type="ARBA" id="ARBA00022989"/>
    </source>
</evidence>
<reference evidence="10" key="1">
    <citation type="journal article" date="2019" name="Int. J. Syst. Evol. Microbiol.">
        <title>The Global Catalogue of Microorganisms (GCM) 10K type strain sequencing project: providing services to taxonomists for standard genome sequencing and annotation.</title>
        <authorList>
            <consortium name="The Broad Institute Genomics Platform"/>
            <consortium name="The Broad Institute Genome Sequencing Center for Infectious Disease"/>
            <person name="Wu L."/>
            <person name="Ma J."/>
        </authorList>
    </citation>
    <scope>NUCLEOTIDE SEQUENCE [LARGE SCALE GENOMIC DNA]</scope>
    <source>
        <strain evidence="10">NBRC 112502</strain>
    </source>
</reference>
<keyword evidence="5 7" id="KW-1133">Transmembrane helix</keyword>
<keyword evidence="3" id="KW-0813">Transport</keyword>
<feature type="transmembrane region" description="Helical" evidence="7">
    <location>
        <begin position="30"/>
        <end position="53"/>
    </location>
</feature>
<dbReference type="CDD" id="cd17316">
    <property type="entry name" value="MFS_SV2_like"/>
    <property type="match status" value="1"/>
</dbReference>
<dbReference type="InterPro" id="IPR036259">
    <property type="entry name" value="MFS_trans_sf"/>
</dbReference>
<feature type="transmembrane region" description="Helical" evidence="7">
    <location>
        <begin position="65"/>
        <end position="87"/>
    </location>
</feature>
<evidence type="ECO:0000313" key="9">
    <source>
        <dbReference type="EMBL" id="GLR68205.1"/>
    </source>
</evidence>
<evidence type="ECO:0000256" key="2">
    <source>
        <dbReference type="ARBA" id="ARBA00010992"/>
    </source>
</evidence>
<gene>
    <name evidence="9" type="ORF">GCM10010909_28860</name>
</gene>
<evidence type="ECO:0000313" key="10">
    <source>
        <dbReference type="Proteomes" id="UP001156641"/>
    </source>
</evidence>
<feature type="transmembrane region" description="Helical" evidence="7">
    <location>
        <begin position="332"/>
        <end position="351"/>
    </location>
</feature>
<feature type="transmembrane region" description="Helical" evidence="7">
    <location>
        <begin position="393"/>
        <end position="416"/>
    </location>
</feature>
<evidence type="ECO:0000256" key="3">
    <source>
        <dbReference type="ARBA" id="ARBA00022448"/>
    </source>
</evidence>
<dbReference type="PANTHER" id="PTHR23511">
    <property type="entry name" value="SYNAPTIC VESICLE GLYCOPROTEIN 2"/>
    <property type="match status" value="1"/>
</dbReference>
<dbReference type="RefSeq" id="WP_284259047.1">
    <property type="nucleotide sequence ID" value="NZ_BSOS01000080.1"/>
</dbReference>
<evidence type="ECO:0000256" key="4">
    <source>
        <dbReference type="ARBA" id="ARBA00022692"/>
    </source>
</evidence>
<dbReference type="EMBL" id="BSOS01000080">
    <property type="protein sequence ID" value="GLR68205.1"/>
    <property type="molecule type" value="Genomic_DNA"/>
</dbReference>
<proteinExistence type="inferred from homology"/>
<evidence type="ECO:0000256" key="6">
    <source>
        <dbReference type="ARBA" id="ARBA00023136"/>
    </source>
</evidence>
<dbReference type="InterPro" id="IPR020846">
    <property type="entry name" value="MFS_dom"/>
</dbReference>
<feature type="domain" description="Major facilitator superfamily (MFS) profile" evidence="8">
    <location>
        <begin position="30"/>
        <end position="446"/>
    </location>
</feature>